<dbReference type="Proteomes" id="UP000801492">
    <property type="component" value="Unassembled WGS sequence"/>
</dbReference>
<keyword evidence="3" id="KW-1185">Reference proteome</keyword>
<dbReference type="OrthoDB" id="6774726at2759"/>
<proteinExistence type="predicted"/>
<organism evidence="2 3">
    <name type="scientific">Ignelater luminosus</name>
    <name type="common">Cucubano</name>
    <name type="synonym">Pyrophorus luminosus</name>
    <dbReference type="NCBI Taxonomy" id="2038154"/>
    <lineage>
        <taxon>Eukaryota</taxon>
        <taxon>Metazoa</taxon>
        <taxon>Ecdysozoa</taxon>
        <taxon>Arthropoda</taxon>
        <taxon>Hexapoda</taxon>
        <taxon>Insecta</taxon>
        <taxon>Pterygota</taxon>
        <taxon>Neoptera</taxon>
        <taxon>Endopterygota</taxon>
        <taxon>Coleoptera</taxon>
        <taxon>Polyphaga</taxon>
        <taxon>Elateriformia</taxon>
        <taxon>Elateroidea</taxon>
        <taxon>Elateridae</taxon>
        <taxon>Agrypninae</taxon>
        <taxon>Pyrophorini</taxon>
        <taxon>Ignelater</taxon>
    </lineage>
</organism>
<protein>
    <submittedName>
        <fullName evidence="2">Uncharacterized protein</fullName>
    </submittedName>
</protein>
<evidence type="ECO:0000313" key="3">
    <source>
        <dbReference type="Proteomes" id="UP000801492"/>
    </source>
</evidence>
<accession>A0A8K0CQ85</accession>
<sequence>MNLKSGTIIWCCLIIGILLLILQVECKRRSKHKSADSSRKVPKYQYEVHNLVNDFPHGLNQDVILDSDYITDCHLFVENLCSGATPICMSNGTIICVASPSSSTPCPAADCVIVKDKQCNAKWCEHTFPCLIRIRKLVTDSTNKRTIDPLPPEKGLCVTLVANPVHIS</sequence>
<reference evidence="2" key="1">
    <citation type="submission" date="2019-08" db="EMBL/GenBank/DDBJ databases">
        <title>The genome of the North American firefly Photinus pyralis.</title>
        <authorList>
            <consortium name="Photinus pyralis genome working group"/>
            <person name="Fallon T.R."/>
            <person name="Sander Lower S.E."/>
            <person name="Weng J.-K."/>
        </authorList>
    </citation>
    <scope>NUCLEOTIDE SEQUENCE</scope>
    <source>
        <strain evidence="2">TRF0915ILg1</strain>
        <tissue evidence="2">Whole body</tissue>
    </source>
</reference>
<keyword evidence="1" id="KW-0812">Transmembrane</keyword>
<comment type="caution">
    <text evidence="2">The sequence shown here is derived from an EMBL/GenBank/DDBJ whole genome shotgun (WGS) entry which is preliminary data.</text>
</comment>
<dbReference type="EMBL" id="VTPC01081852">
    <property type="protein sequence ID" value="KAF2887770.1"/>
    <property type="molecule type" value="Genomic_DNA"/>
</dbReference>
<evidence type="ECO:0000313" key="2">
    <source>
        <dbReference type="EMBL" id="KAF2887770.1"/>
    </source>
</evidence>
<dbReference type="AlphaFoldDB" id="A0A8K0CQ85"/>
<name>A0A8K0CQ85_IGNLU</name>
<feature type="transmembrane region" description="Helical" evidence="1">
    <location>
        <begin position="6"/>
        <end position="24"/>
    </location>
</feature>
<keyword evidence="1" id="KW-1133">Transmembrane helix</keyword>
<keyword evidence="1" id="KW-0472">Membrane</keyword>
<gene>
    <name evidence="2" type="ORF">ILUMI_18404</name>
</gene>
<evidence type="ECO:0000256" key="1">
    <source>
        <dbReference type="SAM" id="Phobius"/>
    </source>
</evidence>